<dbReference type="Proteomes" id="UP000054563">
    <property type="component" value="Unassembled WGS sequence"/>
</dbReference>
<organism evidence="1 2">
    <name type="scientific">Coccidioides immitis H538.4</name>
    <dbReference type="NCBI Taxonomy" id="396776"/>
    <lineage>
        <taxon>Eukaryota</taxon>
        <taxon>Fungi</taxon>
        <taxon>Dikarya</taxon>
        <taxon>Ascomycota</taxon>
        <taxon>Pezizomycotina</taxon>
        <taxon>Eurotiomycetes</taxon>
        <taxon>Eurotiomycetidae</taxon>
        <taxon>Onygenales</taxon>
        <taxon>Onygenaceae</taxon>
        <taxon>Coccidioides</taxon>
    </lineage>
</organism>
<sequence>MDVSFPFTKPTSLKFLLVRKKMNMSPQMTFATGEFLEIQTQEVISKRVPEPNHMEPTSFWFWQQGLVGHGFRMSNNVTRSTHSTAIPELEYAIWERAMHL</sequence>
<gene>
    <name evidence="1" type="ORF">CIHG_09005</name>
</gene>
<evidence type="ECO:0000313" key="1">
    <source>
        <dbReference type="EMBL" id="KMU91070.1"/>
    </source>
</evidence>
<proteinExistence type="predicted"/>
<dbReference type="EMBL" id="DS017029">
    <property type="protein sequence ID" value="KMU91070.1"/>
    <property type="molecule type" value="Genomic_DNA"/>
</dbReference>
<evidence type="ECO:0000313" key="2">
    <source>
        <dbReference type="Proteomes" id="UP000054563"/>
    </source>
</evidence>
<name>A0A0J8S0X6_COCIT</name>
<dbReference type="VEuPathDB" id="FungiDB:CIHG_09005"/>
<accession>A0A0J8S0X6</accession>
<dbReference type="AlphaFoldDB" id="A0A0J8S0X6"/>
<reference evidence="2" key="1">
    <citation type="journal article" date="2010" name="Genome Res.">
        <title>Population genomic sequencing of Coccidioides fungi reveals recent hybridization and transposon control.</title>
        <authorList>
            <person name="Neafsey D.E."/>
            <person name="Barker B.M."/>
            <person name="Sharpton T.J."/>
            <person name="Stajich J.E."/>
            <person name="Park D.J."/>
            <person name="Whiston E."/>
            <person name="Hung C.-Y."/>
            <person name="McMahan C."/>
            <person name="White J."/>
            <person name="Sykes S."/>
            <person name="Heiman D."/>
            <person name="Young S."/>
            <person name="Zeng Q."/>
            <person name="Abouelleil A."/>
            <person name="Aftuck L."/>
            <person name="Bessette D."/>
            <person name="Brown A."/>
            <person name="FitzGerald M."/>
            <person name="Lui A."/>
            <person name="Macdonald J.P."/>
            <person name="Priest M."/>
            <person name="Orbach M.J."/>
            <person name="Galgiani J.N."/>
            <person name="Kirkland T.N."/>
            <person name="Cole G.T."/>
            <person name="Birren B.W."/>
            <person name="Henn M.R."/>
            <person name="Taylor J.W."/>
            <person name="Rounsley S.D."/>
        </authorList>
    </citation>
    <scope>NUCLEOTIDE SEQUENCE [LARGE SCALE GENOMIC DNA]</scope>
    <source>
        <strain evidence="2">H538.4</strain>
    </source>
</reference>
<protein>
    <submittedName>
        <fullName evidence="1">Uncharacterized protein</fullName>
    </submittedName>
</protein>